<evidence type="ECO:0000256" key="2">
    <source>
        <dbReference type="HAMAP-Rule" id="MF_01139"/>
    </source>
</evidence>
<dbReference type="CDD" id="cd00475">
    <property type="entry name" value="Cis_IPPS"/>
    <property type="match status" value="1"/>
</dbReference>
<comment type="cofactor">
    <cofactor evidence="2">
        <name>Mg(2+)</name>
        <dbReference type="ChEBI" id="CHEBI:18420"/>
    </cofactor>
    <text evidence="2">Binds 2 magnesium ions per subunit.</text>
</comment>
<dbReference type="PANTHER" id="PTHR10291:SF0">
    <property type="entry name" value="DEHYDRODOLICHYL DIPHOSPHATE SYNTHASE 2"/>
    <property type="match status" value="1"/>
</dbReference>
<evidence type="ECO:0000313" key="4">
    <source>
        <dbReference type="Proteomes" id="UP000177396"/>
    </source>
</evidence>
<name>A0A1F5YFU7_9BACT</name>
<feature type="binding site" evidence="2">
    <location>
        <position position="176"/>
    </location>
    <ligand>
        <name>substrate</name>
    </ligand>
</feature>
<dbReference type="HAMAP" id="MF_01139">
    <property type="entry name" value="ISPT"/>
    <property type="match status" value="1"/>
</dbReference>
<evidence type="ECO:0000256" key="1">
    <source>
        <dbReference type="ARBA" id="ARBA00022679"/>
    </source>
</evidence>
<dbReference type="GO" id="GO:0000287">
    <property type="term" value="F:magnesium ion binding"/>
    <property type="evidence" value="ECO:0007669"/>
    <property type="project" value="UniProtKB-UniRule"/>
</dbReference>
<dbReference type="SUPFAM" id="SSF64005">
    <property type="entry name" value="Undecaprenyl diphosphate synthase"/>
    <property type="match status" value="1"/>
</dbReference>
<dbReference type="InterPro" id="IPR018520">
    <property type="entry name" value="UPP_synth-like_CS"/>
</dbReference>
<comment type="function">
    <text evidence="2">Catalyzes the condensation of isopentenyl diphosphate (IPP) with allylic pyrophosphates generating different type of terpenoids.</text>
</comment>
<feature type="binding site" evidence="2">
    <location>
        <position position="30"/>
    </location>
    <ligand>
        <name>substrate</name>
    </ligand>
</feature>
<comment type="subunit">
    <text evidence="2">Homodimer.</text>
</comment>
<protein>
    <recommendedName>
        <fullName evidence="2">Isoprenyl transferase</fullName>
        <ecNumber evidence="2">2.5.1.-</ecNumber>
    </recommendedName>
</protein>
<feature type="binding site" evidence="2">
    <location>
        <position position="13"/>
    </location>
    <ligand>
        <name>Mg(2+)</name>
        <dbReference type="ChEBI" id="CHEBI:18420"/>
    </ligand>
</feature>
<comment type="caution">
    <text evidence="2">Lacks conserved residue(s) required for the propagation of feature annotation.</text>
</comment>
<keyword evidence="2" id="KW-0460">Magnesium</keyword>
<dbReference type="AlphaFoldDB" id="A0A1F5YFU7"/>
<feature type="active site" evidence="2">
    <location>
        <position position="13"/>
    </location>
</feature>
<feature type="binding site" evidence="2">
    <location>
        <begin position="14"/>
        <end position="17"/>
    </location>
    <ligand>
        <name>substrate</name>
    </ligand>
</feature>
<feature type="binding site" evidence="2">
    <location>
        <position position="64"/>
    </location>
    <ligand>
        <name>substrate</name>
    </ligand>
</feature>
<comment type="caution">
    <text evidence="3">The sequence shown here is derived from an EMBL/GenBank/DDBJ whole genome shotgun (WGS) entry which is preliminary data.</text>
</comment>
<evidence type="ECO:0000313" key="3">
    <source>
        <dbReference type="EMBL" id="OGF98721.1"/>
    </source>
</evidence>
<dbReference type="GO" id="GO:0045547">
    <property type="term" value="F:ditrans,polycis-polyprenyl diphosphate synthase [(2E,6E)-farnesyl diphosphate specific] activity"/>
    <property type="evidence" value="ECO:0007669"/>
    <property type="project" value="TreeGrafter"/>
</dbReference>
<keyword evidence="2" id="KW-0479">Metal-binding</keyword>
<feature type="binding site" evidence="2">
    <location>
        <position position="18"/>
    </location>
    <ligand>
        <name>substrate</name>
    </ligand>
</feature>
<dbReference type="Proteomes" id="UP000177396">
    <property type="component" value="Unassembled WGS sequence"/>
</dbReference>
<dbReference type="EC" id="2.5.1.-" evidence="2"/>
<reference evidence="3 4" key="1">
    <citation type="journal article" date="2016" name="Nat. Commun.">
        <title>Thousands of microbial genomes shed light on interconnected biogeochemical processes in an aquifer system.</title>
        <authorList>
            <person name="Anantharaman K."/>
            <person name="Brown C.T."/>
            <person name="Hug L.A."/>
            <person name="Sharon I."/>
            <person name="Castelle C.J."/>
            <person name="Probst A.J."/>
            <person name="Thomas B.C."/>
            <person name="Singh A."/>
            <person name="Wilkins M.J."/>
            <person name="Karaoz U."/>
            <person name="Brodie E.L."/>
            <person name="Williams K.H."/>
            <person name="Hubbard S.S."/>
            <person name="Banfield J.F."/>
        </authorList>
    </citation>
    <scope>NUCLEOTIDE SEQUENCE [LARGE SCALE GENOMIC DNA]</scope>
</reference>
<feature type="active site" description="Proton acceptor" evidence="2">
    <location>
        <position position="61"/>
    </location>
</feature>
<organism evidence="3 4">
    <name type="scientific">Candidatus Gottesmanbacteria bacterium RBG_16_38_7b</name>
    <dbReference type="NCBI Taxonomy" id="1798372"/>
    <lineage>
        <taxon>Bacteria</taxon>
        <taxon>Candidatus Gottesmaniibacteriota</taxon>
    </lineage>
</organism>
<dbReference type="InterPro" id="IPR036424">
    <property type="entry name" value="UPP_synth-like_sf"/>
</dbReference>
<keyword evidence="1 2" id="KW-0808">Transferase</keyword>
<sequence length="227" mass="26997">MSSLPKHIALIMDGNRRWAKKNHLSLFEGHRRGEEMLEPLIDTAIKIGIPYLTFWAFSTENWYRDKREVDFLLNLFRYNLDRKVDNFHRKNVRLNIIGNLENFPADLINKTKDWLEKTKNNKAITVNIALSYGGRDEIIRAVNKWCQSNPKIPLTKETFMKYLDTSGQPDPDLLVRTGGEMRLSGFLLWQLEYAELYFTSVYWPDFTPREFKKAVKFYQDRHRRFGK</sequence>
<dbReference type="PROSITE" id="PS01066">
    <property type="entry name" value="UPP_SYNTHASE"/>
    <property type="match status" value="1"/>
</dbReference>
<gene>
    <name evidence="3" type="ORF">A2153_00195</name>
</gene>
<dbReference type="PANTHER" id="PTHR10291">
    <property type="entry name" value="DEHYDRODOLICHYL DIPHOSPHATE SYNTHASE FAMILY MEMBER"/>
    <property type="match status" value="1"/>
</dbReference>
<comment type="similarity">
    <text evidence="2">Belongs to the UPP synthase family.</text>
</comment>
<accession>A0A1F5YFU7</accession>
<feature type="binding site" evidence="2">
    <location>
        <position position="195"/>
    </location>
    <ligand>
        <name>Mg(2+)</name>
        <dbReference type="ChEBI" id="CHEBI:18420"/>
    </ligand>
</feature>
<proteinExistence type="inferred from homology"/>
<dbReference type="EMBL" id="MFJB01000089">
    <property type="protein sequence ID" value="OGF98721.1"/>
    <property type="molecule type" value="Genomic_DNA"/>
</dbReference>
<dbReference type="Pfam" id="PF01255">
    <property type="entry name" value="Prenyltransf"/>
    <property type="match status" value="1"/>
</dbReference>
<dbReference type="NCBIfam" id="TIGR00055">
    <property type="entry name" value="uppS"/>
    <property type="match status" value="1"/>
</dbReference>
<dbReference type="Gene3D" id="3.40.1180.10">
    <property type="entry name" value="Decaprenyl diphosphate synthase-like"/>
    <property type="match status" value="1"/>
</dbReference>
<feature type="binding site" evidence="2">
    <location>
        <position position="62"/>
    </location>
    <ligand>
        <name>substrate</name>
    </ligand>
</feature>
<dbReference type="InterPro" id="IPR001441">
    <property type="entry name" value="UPP_synth-like"/>
</dbReference>
<feature type="binding site" evidence="2">
    <location>
        <begin position="58"/>
        <end position="60"/>
    </location>
    <ligand>
        <name>substrate</name>
    </ligand>
</feature>
<feature type="binding site" evidence="2">
    <location>
        <begin position="182"/>
        <end position="184"/>
    </location>
    <ligand>
        <name>substrate</name>
    </ligand>
</feature>
<dbReference type="FunFam" id="3.40.1180.10:FF:000001">
    <property type="entry name" value="(2E,6E)-farnesyl-diphosphate-specific ditrans,polycis-undecaprenyl-diphosphate synthase"/>
    <property type="match status" value="1"/>
</dbReference>
<dbReference type="GO" id="GO:0016094">
    <property type="term" value="P:polyprenol biosynthetic process"/>
    <property type="evidence" value="ECO:0007669"/>
    <property type="project" value="TreeGrafter"/>
</dbReference>